<feature type="transmembrane region" description="Helical" evidence="1">
    <location>
        <begin position="12"/>
        <end position="35"/>
    </location>
</feature>
<proteinExistence type="predicted"/>
<keyword evidence="1" id="KW-0812">Transmembrane</keyword>
<dbReference type="AlphaFoldDB" id="A0A1R4FK65"/>
<dbReference type="EMBL" id="FUHU01000026">
    <property type="protein sequence ID" value="SJM56354.1"/>
    <property type="molecule type" value="Genomic_DNA"/>
</dbReference>
<organism evidence="2 3">
    <name type="scientific">Agrococcus casei LMG 22410</name>
    <dbReference type="NCBI Taxonomy" id="1255656"/>
    <lineage>
        <taxon>Bacteria</taxon>
        <taxon>Bacillati</taxon>
        <taxon>Actinomycetota</taxon>
        <taxon>Actinomycetes</taxon>
        <taxon>Micrococcales</taxon>
        <taxon>Microbacteriaceae</taxon>
        <taxon>Agrococcus</taxon>
    </lineage>
</organism>
<sequence>MFGRMRDDRGSAAIEFVTFGVLLTVPMLYLVIALAQLQAGFMAAEAAARNGARMIAVYGDQADATAAAGAALAFSDAGFGDLEHTMTIACSGDDCSQPEGTVAVSVTAHIPLPLVPTFGNAAGASGIPVSATATMPISAYAEEP</sequence>
<name>A0A1R4FK65_9MICO</name>
<protein>
    <recommendedName>
        <fullName evidence="4">TadZ/CpaE, associated with Flp pilus assembly</fullName>
    </recommendedName>
</protein>
<gene>
    <name evidence="2" type="ORF">CZ674_04905</name>
</gene>
<keyword evidence="1" id="KW-0472">Membrane</keyword>
<evidence type="ECO:0000313" key="2">
    <source>
        <dbReference type="EMBL" id="SJM56354.1"/>
    </source>
</evidence>
<evidence type="ECO:0008006" key="4">
    <source>
        <dbReference type="Google" id="ProtNLM"/>
    </source>
</evidence>
<accession>A0A1R4FK65</accession>
<evidence type="ECO:0000256" key="1">
    <source>
        <dbReference type="SAM" id="Phobius"/>
    </source>
</evidence>
<dbReference type="Proteomes" id="UP000195787">
    <property type="component" value="Unassembled WGS sequence"/>
</dbReference>
<keyword evidence="3" id="KW-1185">Reference proteome</keyword>
<keyword evidence="1" id="KW-1133">Transmembrane helix</keyword>
<evidence type="ECO:0000313" key="3">
    <source>
        <dbReference type="Proteomes" id="UP000195787"/>
    </source>
</evidence>
<reference evidence="2 3" key="1">
    <citation type="submission" date="2017-02" db="EMBL/GenBank/DDBJ databases">
        <authorList>
            <person name="Peterson S.W."/>
        </authorList>
    </citation>
    <scope>NUCLEOTIDE SEQUENCE [LARGE SCALE GENOMIC DNA]</scope>
    <source>
        <strain evidence="2 3">LMG 22410</strain>
    </source>
</reference>